<dbReference type="EMBL" id="BLLK01000022">
    <property type="protein sequence ID" value="GFH46658.1"/>
    <property type="molecule type" value="Genomic_DNA"/>
</dbReference>
<keyword evidence="5 10" id="KW-0472">Membrane</keyword>
<dbReference type="InterPro" id="IPR017978">
    <property type="entry name" value="GPCR_3_C"/>
</dbReference>
<dbReference type="CDD" id="cd15047">
    <property type="entry name" value="7tmC_GABA-B-like"/>
    <property type="match status" value="1"/>
</dbReference>
<dbReference type="InterPro" id="IPR002455">
    <property type="entry name" value="GPCR3_GABA-B"/>
</dbReference>
<evidence type="ECO:0000259" key="11">
    <source>
        <dbReference type="PROSITE" id="PS50259"/>
    </source>
</evidence>
<dbReference type="GO" id="GO:0004965">
    <property type="term" value="F:G protein-coupled GABA receptor activity"/>
    <property type="evidence" value="ECO:0007669"/>
    <property type="project" value="InterPro"/>
</dbReference>
<dbReference type="GO" id="GO:0038039">
    <property type="term" value="C:G protein-coupled receptor heterodimeric complex"/>
    <property type="evidence" value="ECO:0007669"/>
    <property type="project" value="TreeGrafter"/>
</dbReference>
<feature type="compositionally biased region" description="Basic and acidic residues" evidence="9">
    <location>
        <begin position="574"/>
        <end position="587"/>
    </location>
</feature>
<keyword evidence="8" id="KW-0807">Transducer</keyword>
<sequence length="587" mass="65229">METAYEMGLAGDGKMWLFCGSLAEYLYEFDAHFEIGSDLAKATYGNAVITDGGGAPGRPEYEQFVTEWKKLGMDSDKLAYINSKMPRAPDLGMNFSKSMDWFENHAPNHVAVYAYEAIIGMGLSACEAQTQASNQNREIFTGKEHHTAFTNINFLSASGEVKIGPDNYSRNDVSTYYVVSNILEKSSTETSTILRGKDFAFYDALQGEWKRYPVDDSSSTTMDFIFANGSTQQPSDIGSVEEDMNLITTGVRSFCLVLSSVIIGGSIMFIVYTVANRKKRFVKMSQPPFLIMLCLGTFLIGTSIISLSMDEGVTRSIASLNTSCSSFPFLFCFGFVTTFSALYSKLWRLNKIVDASESFRKVTVTTFDVIIPFAILSTLNVIILVIQRVVSPITWNRSTIEQNAYNQILESEGFCSGDGATIALLIVNGIALILACIEGYRGRNVQTDLNESKYIGFAMVFIFQSFFFGVPLLFLTKHNKSALLFVATSICFVICIATLSYVFVPMILKQRHRDIESRGHGRNRSNLRSNNSLVMSSESDLKQRKASKVSGMGDRFAELRAAKKSMIGNDSSDIDEKRTERGDEEKQ</sequence>
<dbReference type="Proteomes" id="UP001054902">
    <property type="component" value="Unassembled WGS sequence"/>
</dbReference>
<evidence type="ECO:0000256" key="3">
    <source>
        <dbReference type="ARBA" id="ARBA00022989"/>
    </source>
</evidence>
<proteinExistence type="predicted"/>
<organism evidence="12 13">
    <name type="scientific">Chaetoceros tenuissimus</name>
    <dbReference type="NCBI Taxonomy" id="426638"/>
    <lineage>
        <taxon>Eukaryota</taxon>
        <taxon>Sar</taxon>
        <taxon>Stramenopiles</taxon>
        <taxon>Ochrophyta</taxon>
        <taxon>Bacillariophyta</taxon>
        <taxon>Coscinodiscophyceae</taxon>
        <taxon>Chaetocerotophycidae</taxon>
        <taxon>Chaetocerotales</taxon>
        <taxon>Chaetocerotaceae</taxon>
        <taxon>Chaetoceros</taxon>
    </lineage>
</organism>
<dbReference type="SUPFAM" id="SSF53822">
    <property type="entry name" value="Periplasmic binding protein-like I"/>
    <property type="match status" value="1"/>
</dbReference>
<evidence type="ECO:0000313" key="12">
    <source>
        <dbReference type="EMBL" id="GFH46658.1"/>
    </source>
</evidence>
<dbReference type="Pfam" id="PF00003">
    <property type="entry name" value="7tm_3"/>
    <property type="match status" value="1"/>
</dbReference>
<evidence type="ECO:0000256" key="4">
    <source>
        <dbReference type="ARBA" id="ARBA00023040"/>
    </source>
</evidence>
<dbReference type="PANTHER" id="PTHR10519:SF20">
    <property type="entry name" value="G-PROTEIN COUPLED RECEPTOR 156-RELATED"/>
    <property type="match status" value="1"/>
</dbReference>
<evidence type="ECO:0000256" key="8">
    <source>
        <dbReference type="ARBA" id="ARBA00023224"/>
    </source>
</evidence>
<keyword evidence="6" id="KW-0675">Receptor</keyword>
<keyword evidence="13" id="KW-1185">Reference proteome</keyword>
<feature type="transmembrane region" description="Helical" evidence="10">
    <location>
        <begin position="287"/>
        <end position="307"/>
    </location>
</feature>
<keyword evidence="3 10" id="KW-1133">Transmembrane helix</keyword>
<evidence type="ECO:0000256" key="5">
    <source>
        <dbReference type="ARBA" id="ARBA00023136"/>
    </source>
</evidence>
<feature type="transmembrane region" description="Helical" evidence="10">
    <location>
        <begin position="454"/>
        <end position="476"/>
    </location>
</feature>
<feature type="transmembrane region" description="Helical" evidence="10">
    <location>
        <begin position="420"/>
        <end position="442"/>
    </location>
</feature>
<dbReference type="AlphaFoldDB" id="A0AAD3CIT4"/>
<evidence type="ECO:0000256" key="10">
    <source>
        <dbReference type="SAM" id="Phobius"/>
    </source>
</evidence>
<feature type="region of interest" description="Disordered" evidence="9">
    <location>
        <begin position="518"/>
        <end position="587"/>
    </location>
</feature>
<evidence type="ECO:0000256" key="1">
    <source>
        <dbReference type="ARBA" id="ARBA00004141"/>
    </source>
</evidence>
<feature type="transmembrane region" description="Helical" evidence="10">
    <location>
        <begin position="327"/>
        <end position="346"/>
    </location>
</feature>
<feature type="transmembrane region" description="Helical" evidence="10">
    <location>
        <begin position="367"/>
        <end position="386"/>
    </location>
</feature>
<comment type="subcellular location">
    <subcellularLocation>
        <location evidence="1">Membrane</location>
        <topology evidence="1">Multi-pass membrane protein</topology>
    </subcellularLocation>
</comment>
<dbReference type="PROSITE" id="PS50259">
    <property type="entry name" value="G_PROTEIN_RECEP_F3_4"/>
    <property type="match status" value="1"/>
</dbReference>
<evidence type="ECO:0000256" key="7">
    <source>
        <dbReference type="ARBA" id="ARBA00023180"/>
    </source>
</evidence>
<feature type="transmembrane region" description="Helical" evidence="10">
    <location>
        <begin position="482"/>
        <end position="508"/>
    </location>
</feature>
<comment type="caution">
    <text evidence="12">The sequence shown here is derived from an EMBL/GenBank/DDBJ whole genome shotgun (WGS) entry which is preliminary data.</text>
</comment>
<keyword evidence="4" id="KW-0297">G-protein coupled receptor</keyword>
<feature type="transmembrane region" description="Helical" evidence="10">
    <location>
        <begin position="256"/>
        <end position="275"/>
    </location>
</feature>
<gene>
    <name evidence="12" type="ORF">CTEN210_03132</name>
</gene>
<evidence type="ECO:0000256" key="2">
    <source>
        <dbReference type="ARBA" id="ARBA00022692"/>
    </source>
</evidence>
<keyword evidence="7" id="KW-0325">Glycoprotein</keyword>
<evidence type="ECO:0000256" key="9">
    <source>
        <dbReference type="SAM" id="MobiDB-lite"/>
    </source>
</evidence>
<evidence type="ECO:0000313" key="13">
    <source>
        <dbReference type="Proteomes" id="UP001054902"/>
    </source>
</evidence>
<feature type="domain" description="G-protein coupled receptors family 3 profile" evidence="11">
    <location>
        <begin position="322"/>
        <end position="507"/>
    </location>
</feature>
<name>A0AAD3CIT4_9STRA</name>
<evidence type="ECO:0000256" key="6">
    <source>
        <dbReference type="ARBA" id="ARBA00023170"/>
    </source>
</evidence>
<accession>A0AAD3CIT4</accession>
<protein>
    <recommendedName>
        <fullName evidence="11">G-protein coupled receptors family 3 profile domain-containing protein</fullName>
    </recommendedName>
</protein>
<keyword evidence="2 10" id="KW-0812">Transmembrane</keyword>
<reference evidence="12 13" key="1">
    <citation type="journal article" date="2021" name="Sci. Rep.">
        <title>The genome of the diatom Chaetoceros tenuissimus carries an ancient integrated fragment of an extant virus.</title>
        <authorList>
            <person name="Hongo Y."/>
            <person name="Kimura K."/>
            <person name="Takaki Y."/>
            <person name="Yoshida Y."/>
            <person name="Baba S."/>
            <person name="Kobayashi G."/>
            <person name="Nagasaki K."/>
            <person name="Hano T."/>
            <person name="Tomaru Y."/>
        </authorList>
    </citation>
    <scope>NUCLEOTIDE SEQUENCE [LARGE SCALE GENOMIC DNA]</scope>
    <source>
        <strain evidence="12 13">NIES-3715</strain>
    </source>
</reference>
<dbReference type="InterPro" id="IPR028082">
    <property type="entry name" value="Peripla_BP_I"/>
</dbReference>
<dbReference type="PANTHER" id="PTHR10519">
    <property type="entry name" value="GABA-B RECEPTOR"/>
    <property type="match status" value="1"/>
</dbReference>